<feature type="transmembrane region" description="Helical" evidence="1">
    <location>
        <begin position="414"/>
        <end position="432"/>
    </location>
</feature>
<feature type="transmembrane region" description="Helical" evidence="1">
    <location>
        <begin position="342"/>
        <end position="359"/>
    </location>
</feature>
<feature type="transmembrane region" description="Helical" evidence="1">
    <location>
        <begin position="21"/>
        <end position="39"/>
    </location>
</feature>
<comment type="caution">
    <text evidence="2">The sequence shown here is derived from an EMBL/GenBank/DDBJ whole genome shotgun (WGS) entry which is preliminary data.</text>
</comment>
<reference evidence="2 3" key="1">
    <citation type="journal article" date="2015" name="Stand. Genomic Sci.">
        <title>Genomic Encyclopedia of Bacterial and Archaeal Type Strains, Phase III: the genomes of soil and plant-associated and newly described type strains.</title>
        <authorList>
            <person name="Whitman W.B."/>
            <person name="Woyke T."/>
            <person name="Klenk H.P."/>
            <person name="Zhou Y."/>
            <person name="Lilburn T.G."/>
            <person name="Beck B.J."/>
            <person name="De Vos P."/>
            <person name="Vandamme P."/>
            <person name="Eisen J.A."/>
            <person name="Garrity G."/>
            <person name="Hugenholtz P."/>
            <person name="Kyrpides N.C."/>
        </authorList>
    </citation>
    <scope>NUCLEOTIDE SEQUENCE [LARGE SCALE GENOMIC DNA]</scope>
    <source>
        <strain evidence="2 3">CGMCC 1.10136</strain>
    </source>
</reference>
<feature type="transmembrane region" description="Helical" evidence="1">
    <location>
        <begin position="168"/>
        <end position="184"/>
    </location>
</feature>
<keyword evidence="1" id="KW-0472">Membrane</keyword>
<keyword evidence="1" id="KW-1133">Transmembrane helix</keyword>
<accession>A0A562M2J3</accession>
<evidence type="ECO:0000313" key="3">
    <source>
        <dbReference type="Proteomes" id="UP000316471"/>
    </source>
</evidence>
<feature type="transmembrane region" description="Helical" evidence="1">
    <location>
        <begin position="371"/>
        <end position="402"/>
    </location>
</feature>
<name>A0A562M2J3_9GAMM</name>
<keyword evidence="1" id="KW-0812">Transmembrane</keyword>
<proteinExistence type="predicted"/>
<feature type="transmembrane region" description="Helical" evidence="1">
    <location>
        <begin position="240"/>
        <end position="259"/>
    </location>
</feature>
<dbReference type="Proteomes" id="UP000316471">
    <property type="component" value="Unassembled WGS sequence"/>
</dbReference>
<feature type="transmembrane region" description="Helical" evidence="1">
    <location>
        <begin position="266"/>
        <end position="289"/>
    </location>
</feature>
<dbReference type="EMBL" id="VLKP01000001">
    <property type="protein sequence ID" value="TWI14167.1"/>
    <property type="molecule type" value="Genomic_DNA"/>
</dbReference>
<gene>
    <name evidence="2" type="ORF">IP93_00160</name>
</gene>
<organism evidence="2 3">
    <name type="scientific">Aerolutibacter ruishenii</name>
    <dbReference type="NCBI Taxonomy" id="686800"/>
    <lineage>
        <taxon>Bacteria</taxon>
        <taxon>Pseudomonadati</taxon>
        <taxon>Pseudomonadota</taxon>
        <taxon>Gammaproteobacteria</taxon>
        <taxon>Lysobacterales</taxon>
        <taxon>Lysobacteraceae</taxon>
        <taxon>Aerolutibacter</taxon>
    </lineage>
</organism>
<keyword evidence="3" id="KW-1185">Reference proteome</keyword>
<evidence type="ECO:0000256" key="1">
    <source>
        <dbReference type="SAM" id="Phobius"/>
    </source>
</evidence>
<dbReference type="RefSeq" id="WP_144811039.1">
    <property type="nucleotide sequence ID" value="NZ_VLKP01000001.1"/>
</dbReference>
<protein>
    <recommendedName>
        <fullName evidence="4">Glycosyltransferase RgtA/B/C/D-like domain-containing protein</fullName>
    </recommendedName>
</protein>
<evidence type="ECO:0008006" key="4">
    <source>
        <dbReference type="Google" id="ProtNLM"/>
    </source>
</evidence>
<dbReference type="AlphaFoldDB" id="A0A562M2J3"/>
<sequence length="573" mass="62260">MLTVMDPKDPGIARGLFFAKAKPVAISAIIAFTITLVWLKSGFSAFDDGAYAWAMEELFSGKVLHRDVPWPHPGYVLWILLPFERFLEQDIANYRAPLPWLAAFTSACVTTLFRNPSASTGALCGITISALGFVQFATYSASWFAVACMAGSVAAAHNSRSTSGASRTILIVTAGSFAGLAFGFRGPNGVAALVASCMIIAQVEANSSLRPASALDVGLGMCFALAGLVIFALAGDIEKIYLATPAVLACGLATAAALRGKLKTQIITLVQLALGFLLSISPIIAWAIVNNATREILTDIYEIPLRISKGVDPYHPNGIKDLISQFLEIIDGNLSGITSMNLIVFLLFVASPAITVLALRRTNQSPHPSSMWILAAFSAVGILSLPRLLYACYVIPFTALTIYQCFEQRKRSGITLLLLCGVFLFISPRGLFPGSFGWMTNKSGIEVATCPVDRCSVKLDARAASFFKTDIEVLRNAYTPDTPYVILHTSAPYVYFLDNPTPFTLNRYDYLGSYEETASFRSEFLSNPKLIVAVPRDEADKHQALLTDYNLDKTEGRWLFYKRAAVQLRTNSP</sequence>
<feature type="transmembrane region" description="Helical" evidence="1">
    <location>
        <begin position="136"/>
        <end position="156"/>
    </location>
</feature>
<evidence type="ECO:0000313" key="2">
    <source>
        <dbReference type="EMBL" id="TWI14167.1"/>
    </source>
</evidence>
<feature type="transmembrane region" description="Helical" evidence="1">
    <location>
        <begin position="214"/>
        <end position="234"/>
    </location>
</feature>